<evidence type="ECO:0000313" key="1">
    <source>
        <dbReference type="EMBL" id="KYQ30478.1"/>
    </source>
</evidence>
<dbReference type="EMBL" id="JH165175">
    <property type="protein sequence ID" value="KYQ30478.1"/>
    <property type="molecule type" value="Genomic_DNA"/>
</dbReference>
<proteinExistence type="predicted"/>
<name>A0A151V4H9_PYRO7</name>
<dbReference type="RefSeq" id="XP_016845982.1">
    <property type="nucleotide sequence ID" value="XM_016990573.1"/>
</dbReference>
<protein>
    <submittedName>
        <fullName evidence="1">Uncharacterized protein</fullName>
    </submittedName>
</protein>
<organism evidence="1 2">
    <name type="scientific">Pyricularia oryzae (strain 70-15 / ATCC MYA-4617 / FGSC 8958)</name>
    <name type="common">Rice blast fungus</name>
    <name type="synonym">Magnaporthe oryzae</name>
    <dbReference type="NCBI Taxonomy" id="242507"/>
    <lineage>
        <taxon>Eukaryota</taxon>
        <taxon>Fungi</taxon>
        <taxon>Dikarya</taxon>
        <taxon>Ascomycota</taxon>
        <taxon>Pezizomycotina</taxon>
        <taxon>Sordariomycetes</taxon>
        <taxon>Sordariomycetidae</taxon>
        <taxon>Magnaporthales</taxon>
        <taxon>Pyriculariaceae</taxon>
        <taxon>Pyricularia</taxon>
    </lineage>
</organism>
<dbReference type="Proteomes" id="UP000009058">
    <property type="component" value="Unassembled WGS sequence"/>
</dbReference>
<dbReference type="GeneID" id="27922196"/>
<evidence type="ECO:0000313" key="2">
    <source>
        <dbReference type="Proteomes" id="UP000009058"/>
    </source>
</evidence>
<accession>A0A151V4H9</accession>
<keyword evidence="2" id="KW-1185">Reference proteome</keyword>
<sequence>MVQSHERSTRKKDAFEIDHWPAQVAKRPFVPSQPAKTTDLDNTWSPERTTVSLDPFCSRYSRFHRTLASRPVRALYPIPLKRPQPTL</sequence>
<gene>
    <name evidence="1" type="ORF">MGG_18112</name>
</gene>
<dbReference type="VEuPathDB" id="FungiDB:MGG_18112"/>
<reference evidence="1 2" key="1">
    <citation type="journal article" date="2005" name="Nature">
        <title>The genome sequence of the rice blast fungus Magnaporthe grisea.</title>
        <authorList>
            <person name="Dean R.A."/>
            <person name="Talbot N.J."/>
            <person name="Ebbole D.J."/>
            <person name="Farman M.L."/>
            <person name="Mitchell T.K."/>
            <person name="Orbach M.J."/>
            <person name="Thon M."/>
            <person name="Kulkarni R."/>
            <person name="Xu J.R."/>
            <person name="Pan H."/>
            <person name="Read N.D."/>
            <person name="Lee Y.H."/>
            <person name="Carbone I."/>
            <person name="Brown D."/>
            <person name="Oh Y.Y."/>
            <person name="Donofrio N."/>
            <person name="Jeong J.S."/>
            <person name="Soanes D.M."/>
            <person name="Djonovic S."/>
            <person name="Kolomiets E."/>
            <person name="Rehmeyer C."/>
            <person name="Li W."/>
            <person name="Harding M."/>
            <person name="Kim S."/>
            <person name="Lebrun M.H."/>
            <person name="Bohnert H."/>
            <person name="Coughlan S."/>
            <person name="Butler J."/>
            <person name="Calvo S."/>
            <person name="Ma L.J."/>
            <person name="Nicol R."/>
            <person name="Purcell S."/>
            <person name="Nusbaum C."/>
            <person name="Galagan J.E."/>
            <person name="Birren B.W."/>
        </authorList>
    </citation>
    <scope>NUCLEOTIDE SEQUENCE [LARGE SCALE GENOMIC DNA]</scope>
    <source>
        <strain evidence="2">70-15 / ATCC MYA-4617 / FGSC 8958</strain>
    </source>
</reference>
<dbReference type="AlphaFoldDB" id="A0A151V4H9"/>